<comment type="caution">
    <text evidence="3">The sequence shown here is derived from an EMBL/GenBank/DDBJ whole genome shotgun (WGS) entry which is preliminary data.</text>
</comment>
<dbReference type="Pfam" id="PF07833">
    <property type="entry name" value="Cu_amine_oxidN1"/>
    <property type="match status" value="1"/>
</dbReference>
<dbReference type="Gene3D" id="3.30.457.10">
    <property type="entry name" value="Copper amine oxidase-like, N-terminal domain"/>
    <property type="match status" value="1"/>
</dbReference>
<proteinExistence type="predicted"/>
<feature type="signal peptide" evidence="1">
    <location>
        <begin position="1"/>
        <end position="23"/>
    </location>
</feature>
<dbReference type="SUPFAM" id="SSF55383">
    <property type="entry name" value="Copper amine oxidase, domain N"/>
    <property type="match status" value="1"/>
</dbReference>
<dbReference type="Proteomes" id="UP001527052">
    <property type="component" value="Unassembled WGS sequence"/>
</dbReference>
<dbReference type="InterPro" id="IPR012854">
    <property type="entry name" value="Cu_amine_oxidase-like_N"/>
</dbReference>
<dbReference type="EMBL" id="JAMDLZ010000005">
    <property type="protein sequence ID" value="MCY9546065.1"/>
    <property type="molecule type" value="Genomic_DNA"/>
</dbReference>
<evidence type="ECO:0000313" key="4">
    <source>
        <dbReference type="Proteomes" id="UP001527052"/>
    </source>
</evidence>
<sequence>MIKKFTTRLTLALILLVISFAFAPSTKAASAIKVEMDGDVIQFDQGAVSVNGRTLVPMRTIFEELDSTVQWTAKTKTITANRGTKKITLVVGSKTATVNGQKITLDVPPQIINGRTLVPLRFISEALGAKVDWNNKTKTVSITTFEVSDRYYFVNLQTLNLDLISEDRYYQEFEQFNSSREIVSDIIFTSYLDNTREFLSQHSVRVSNGGTGFANAYNADMYLDGTIANGKASGDYTIELHDINSGSLKKTYEGTFKDIKYDRNIKTTVQELINKNHLK</sequence>
<feature type="chain" id="PRO_5045171155" evidence="1">
    <location>
        <begin position="24"/>
        <end position="279"/>
    </location>
</feature>
<evidence type="ECO:0000256" key="1">
    <source>
        <dbReference type="SAM" id="SignalP"/>
    </source>
</evidence>
<dbReference type="RefSeq" id="WP_268636105.1">
    <property type="nucleotide sequence ID" value="NZ_JAMDLZ010000005.1"/>
</dbReference>
<feature type="domain" description="Copper amine oxidase-like N-terminal" evidence="2">
    <location>
        <begin position="36"/>
        <end position="142"/>
    </location>
</feature>
<keyword evidence="4" id="KW-1185">Reference proteome</keyword>
<accession>A0ABT4EK90</accession>
<organism evidence="3 4">
    <name type="scientific">Lysinibacillus xylanilyticus</name>
    <dbReference type="NCBI Taxonomy" id="582475"/>
    <lineage>
        <taxon>Bacteria</taxon>
        <taxon>Bacillati</taxon>
        <taxon>Bacillota</taxon>
        <taxon>Bacilli</taxon>
        <taxon>Bacillales</taxon>
        <taxon>Bacillaceae</taxon>
        <taxon>Lysinibacillus</taxon>
    </lineage>
</organism>
<protein>
    <submittedName>
        <fullName evidence="3">Copper amine oxidase N-terminal domain-containing protein</fullName>
    </submittedName>
</protein>
<evidence type="ECO:0000259" key="2">
    <source>
        <dbReference type="Pfam" id="PF07833"/>
    </source>
</evidence>
<gene>
    <name evidence="3" type="ORF">M5W82_03795</name>
</gene>
<dbReference type="InterPro" id="IPR036582">
    <property type="entry name" value="Mao_N_sf"/>
</dbReference>
<evidence type="ECO:0000313" key="3">
    <source>
        <dbReference type="EMBL" id="MCY9546065.1"/>
    </source>
</evidence>
<name>A0ABT4EK90_9BACI</name>
<reference evidence="3 4" key="1">
    <citation type="submission" date="2022-05" db="EMBL/GenBank/DDBJ databases">
        <title>Genome Sequencing of Bee-Associated Microbes.</title>
        <authorList>
            <person name="Dunlap C."/>
        </authorList>
    </citation>
    <scope>NUCLEOTIDE SEQUENCE [LARGE SCALE GENOMIC DNA]</scope>
    <source>
        <strain evidence="3 4">NRRL BD-083</strain>
    </source>
</reference>
<keyword evidence="1" id="KW-0732">Signal</keyword>